<keyword evidence="2" id="KW-1185">Reference proteome</keyword>
<gene>
    <name evidence="1" type="ORF">P174DRAFT_502565</name>
</gene>
<dbReference type="RefSeq" id="XP_024683738.1">
    <property type="nucleotide sequence ID" value="XM_024831100.1"/>
</dbReference>
<protein>
    <submittedName>
        <fullName evidence="1">Uncharacterized protein</fullName>
    </submittedName>
</protein>
<dbReference type="VEuPathDB" id="FungiDB:P174DRAFT_502565"/>
<dbReference type="GeneID" id="36538437"/>
<proteinExistence type="predicted"/>
<evidence type="ECO:0000313" key="2">
    <source>
        <dbReference type="Proteomes" id="UP000234474"/>
    </source>
</evidence>
<accession>A0A2I1CBY5</accession>
<comment type="caution">
    <text evidence="1">The sequence shown here is derived from an EMBL/GenBank/DDBJ whole genome shotgun (WGS) entry which is preliminary data.</text>
</comment>
<dbReference type="OrthoDB" id="10294496at2759"/>
<sequence length="237" mass="27011">MQLQPHNNQGNPAAIGAARETFALYNEARRTDNGKFFVHTGHSKFWEINRNQRQVYSTGVCTGCTVVVVASGRGIYLHHFKQEVGQSRPFENPQSEEFLNYVSSPFENEVRENRRAFDGDVLRQNFLSRFGDGTVTIQPYSIRWVDGDPHDNTPFGKVVVLWLPPPSNGGDHRLIVRVEENVVLDAHYNADGIRIQYASSPIGRLREWYKYWDPSAVQGPQLVGYFDKATRSIIIRS</sequence>
<organism evidence="1 2">
    <name type="scientific">Aspergillus novofumigatus (strain IBT 16806)</name>
    <dbReference type="NCBI Taxonomy" id="1392255"/>
    <lineage>
        <taxon>Eukaryota</taxon>
        <taxon>Fungi</taxon>
        <taxon>Dikarya</taxon>
        <taxon>Ascomycota</taxon>
        <taxon>Pezizomycotina</taxon>
        <taxon>Eurotiomycetes</taxon>
        <taxon>Eurotiomycetidae</taxon>
        <taxon>Eurotiales</taxon>
        <taxon>Aspergillaceae</taxon>
        <taxon>Aspergillus</taxon>
        <taxon>Aspergillus subgen. Fumigati</taxon>
    </lineage>
</organism>
<evidence type="ECO:0000313" key="1">
    <source>
        <dbReference type="EMBL" id="PKX95143.1"/>
    </source>
</evidence>
<name>A0A2I1CBY5_ASPN1</name>
<dbReference type="Proteomes" id="UP000234474">
    <property type="component" value="Unassembled WGS sequence"/>
</dbReference>
<reference evidence="2" key="1">
    <citation type="journal article" date="2018" name="Proc. Natl. Acad. Sci. U.S.A.">
        <title>Linking secondary metabolites to gene clusters through genome sequencing of six diverse Aspergillus species.</title>
        <authorList>
            <person name="Kaerboelling I."/>
            <person name="Vesth T.C."/>
            <person name="Frisvad J.C."/>
            <person name="Nybo J.L."/>
            <person name="Theobald S."/>
            <person name="Kuo A."/>
            <person name="Bowyer P."/>
            <person name="Matsuda Y."/>
            <person name="Mondo S."/>
            <person name="Lyhne E.K."/>
            <person name="Kogle M.E."/>
            <person name="Clum A."/>
            <person name="Lipzen A."/>
            <person name="Salamov A."/>
            <person name="Ngan C.Y."/>
            <person name="Daum C."/>
            <person name="Chiniquy J."/>
            <person name="Barry K."/>
            <person name="LaButti K."/>
            <person name="Haridas S."/>
            <person name="Simmons B.A."/>
            <person name="Magnuson J.K."/>
            <person name="Mortensen U.H."/>
            <person name="Larsen T.O."/>
            <person name="Grigoriev I.V."/>
            <person name="Baker S.E."/>
            <person name="Andersen M.R."/>
        </authorList>
    </citation>
    <scope>NUCLEOTIDE SEQUENCE [LARGE SCALE GENOMIC DNA]</scope>
    <source>
        <strain evidence="2">IBT 16806</strain>
    </source>
</reference>
<dbReference type="AlphaFoldDB" id="A0A2I1CBY5"/>
<dbReference type="EMBL" id="MSZS01000003">
    <property type="protein sequence ID" value="PKX95143.1"/>
    <property type="molecule type" value="Genomic_DNA"/>
</dbReference>